<proteinExistence type="predicted"/>
<name>A0A090CQB8_PODAN</name>
<organism evidence="7 8">
    <name type="scientific">Podospora anserina (strain S / ATCC MYA-4624 / DSM 980 / FGSC 10383)</name>
    <name type="common">Pleurage anserina</name>
    <dbReference type="NCBI Taxonomy" id="515849"/>
    <lineage>
        <taxon>Eukaryota</taxon>
        <taxon>Fungi</taxon>
        <taxon>Dikarya</taxon>
        <taxon>Ascomycota</taxon>
        <taxon>Pezizomycotina</taxon>
        <taxon>Sordariomycetes</taxon>
        <taxon>Sordariomycetidae</taxon>
        <taxon>Sordariales</taxon>
        <taxon>Podosporaceae</taxon>
        <taxon>Podospora</taxon>
        <taxon>Podospora anserina</taxon>
    </lineage>
</organism>
<evidence type="ECO:0000256" key="5">
    <source>
        <dbReference type="ARBA" id="ARBA00022840"/>
    </source>
</evidence>
<dbReference type="EMBL" id="FO904939">
    <property type="protein sequence ID" value="CDP28272.1"/>
    <property type="molecule type" value="Genomic_DNA"/>
</dbReference>
<dbReference type="InterPro" id="IPR050660">
    <property type="entry name" value="NEK_Ser/Thr_kinase"/>
</dbReference>
<dbReference type="PANTHER" id="PTHR43671">
    <property type="entry name" value="SERINE/THREONINE-PROTEIN KINASE NEK"/>
    <property type="match status" value="1"/>
</dbReference>
<keyword evidence="3" id="KW-0547">Nucleotide-binding</keyword>
<keyword evidence="2" id="KW-0808">Transferase</keyword>
<dbReference type="Proteomes" id="UP000001197">
    <property type="component" value="Chromosome 4"/>
</dbReference>
<dbReference type="InParanoid" id="A0A090CQB8"/>
<dbReference type="SUPFAM" id="SSF56112">
    <property type="entry name" value="Protein kinase-like (PK-like)"/>
    <property type="match status" value="1"/>
</dbReference>
<evidence type="ECO:0000256" key="1">
    <source>
        <dbReference type="ARBA" id="ARBA00012513"/>
    </source>
</evidence>
<dbReference type="PANTHER" id="PTHR43671:SF13">
    <property type="entry name" value="SERINE_THREONINE-PROTEIN KINASE NEK2"/>
    <property type="match status" value="1"/>
</dbReference>
<dbReference type="Gene3D" id="1.10.510.10">
    <property type="entry name" value="Transferase(Phosphotransferase) domain 1"/>
    <property type="match status" value="2"/>
</dbReference>
<feature type="domain" description="Protein kinase" evidence="6">
    <location>
        <begin position="1"/>
        <end position="437"/>
    </location>
</feature>
<evidence type="ECO:0000259" key="6">
    <source>
        <dbReference type="PROSITE" id="PS50011"/>
    </source>
</evidence>
<reference evidence="8" key="2">
    <citation type="journal article" date="2014" name="Genetics">
        <title>Maintaining two mating types: Structure of the mating type locus and its role in heterokaryosis in Podospora anserina.</title>
        <authorList>
            <person name="Grognet P."/>
            <person name="Bidard F."/>
            <person name="Kuchly C."/>
            <person name="Tong L.C.H."/>
            <person name="Coppin E."/>
            <person name="Benkhali J.A."/>
            <person name="Couloux A."/>
            <person name="Wincker P."/>
            <person name="Debuchy R."/>
            <person name="Silar P."/>
        </authorList>
    </citation>
    <scope>GENOME REANNOTATION</scope>
    <source>
        <strain evidence="8">S / ATCC MYA-4624 / DSM 980 / FGSC 10383</strain>
    </source>
</reference>
<evidence type="ECO:0000313" key="7">
    <source>
        <dbReference type="EMBL" id="CDP28272.1"/>
    </source>
</evidence>
<keyword evidence="5" id="KW-0067">ATP-binding</keyword>
<dbReference type="InterPro" id="IPR011009">
    <property type="entry name" value="Kinase-like_dom_sf"/>
</dbReference>
<sequence length="488" mass="55094">MAPHKIISAPTRESLLSLPSPDYTLIKSLGNDRFLLRRNNDGFPLLGHYWTEYYQPSTSPVHTLVQRGAGAGAAAVLNHENLVSLRGEAANWVPLKVNGKPVQAKQVLLLWDWCDGGSLEQFLEQSEKEIDISEVQNGGEFMPESFCWHVLTSVLRALQWLHQGIRETYGVVELDREGYGMGYVEHPGQRGRAGRLRVVNRMTLPTPEKGEKGGWKRARRDDDWFPVLHRDIRASKIFLQHPLGTETYGMVKLGDLRYCAVSGTVVSEGGFGLDKVPVVAPERVQELGRYVEKDGGAYINGIGELRRRMVGWWKDAATVDKTERPYTTGNDLFSVGAILYHMMMGTQMVNPEECPVKGCGCIHLLDGPEKDEEAEKLRGCTDGCPRPDTDIRRCFNNTGYTTELKQVVGALLKCNREVTWSASEAMEAAWKGYETWTRTTEDGQAYRDIYEDILFRRQNQERINGEVPEWTNNMAYQVRRSLNPNVAI</sequence>
<reference evidence="7 8" key="1">
    <citation type="journal article" date="2008" name="Genome Biol.">
        <title>The genome sequence of the model ascomycete fungus Podospora anserina.</title>
        <authorList>
            <person name="Espagne E."/>
            <person name="Lespinet O."/>
            <person name="Malagnac F."/>
            <person name="Da Silva C."/>
            <person name="Jaillon O."/>
            <person name="Porcel B.M."/>
            <person name="Couloux A."/>
            <person name="Aury J.-M."/>
            <person name="Segurens B."/>
            <person name="Poulain J."/>
            <person name="Anthouard V."/>
            <person name="Grossetete S."/>
            <person name="Khalili H."/>
            <person name="Coppin E."/>
            <person name="Dequard-Chablat M."/>
            <person name="Picard M."/>
            <person name="Contamine V."/>
            <person name="Arnaise S."/>
            <person name="Bourdais A."/>
            <person name="Berteaux-Lecellier V."/>
            <person name="Gautheret D."/>
            <person name="de Vries R.P."/>
            <person name="Battaglia E."/>
            <person name="Coutinho P.M."/>
            <person name="Danchin E.G.J."/>
            <person name="Henrissat B."/>
            <person name="El Khoury R."/>
            <person name="Sainsard-Chanet A."/>
            <person name="Boivin A."/>
            <person name="Pinan-Lucarre B."/>
            <person name="Sellem C.H."/>
            <person name="Debuchy R."/>
            <person name="Wincker P."/>
            <person name="Weissenbach J."/>
            <person name="Silar P."/>
        </authorList>
    </citation>
    <scope>NUCLEOTIDE SEQUENCE [LARGE SCALE GENOMIC DNA]</scope>
    <source>
        <strain evidence="8">S / ATCC MYA-4624 / DSM 980 / FGSC 10383</strain>
    </source>
</reference>
<keyword evidence="4" id="KW-0418">Kinase</keyword>
<evidence type="ECO:0000256" key="4">
    <source>
        <dbReference type="ARBA" id="ARBA00022777"/>
    </source>
</evidence>
<dbReference type="InterPro" id="IPR000719">
    <property type="entry name" value="Prot_kinase_dom"/>
</dbReference>
<evidence type="ECO:0000256" key="2">
    <source>
        <dbReference type="ARBA" id="ARBA00022679"/>
    </source>
</evidence>
<dbReference type="PROSITE" id="PS50011">
    <property type="entry name" value="PROTEIN_KINASE_DOM"/>
    <property type="match status" value="1"/>
</dbReference>
<dbReference type="EC" id="2.7.11.1" evidence="1"/>
<dbReference type="GO" id="GO:0005524">
    <property type="term" value="F:ATP binding"/>
    <property type="evidence" value="ECO:0007669"/>
    <property type="project" value="UniProtKB-KW"/>
</dbReference>
<keyword evidence="8" id="KW-1185">Reference proteome</keyword>
<evidence type="ECO:0000313" key="8">
    <source>
        <dbReference type="Proteomes" id="UP000001197"/>
    </source>
</evidence>
<protein>
    <recommendedName>
        <fullName evidence="1">non-specific serine/threonine protein kinase</fullName>
        <ecNumber evidence="1">2.7.11.1</ecNumber>
    </recommendedName>
</protein>
<dbReference type="GO" id="GO:0004674">
    <property type="term" value="F:protein serine/threonine kinase activity"/>
    <property type="evidence" value="ECO:0007669"/>
    <property type="project" value="UniProtKB-EC"/>
</dbReference>
<evidence type="ECO:0000256" key="3">
    <source>
        <dbReference type="ARBA" id="ARBA00022741"/>
    </source>
</evidence>
<dbReference type="AlphaFoldDB" id="A0A090CQB8"/>
<accession>A0A090CQB8</accession>